<dbReference type="RefSeq" id="WP_214418422.1">
    <property type="nucleotide sequence ID" value="NZ_CP075546.1"/>
</dbReference>
<proteinExistence type="predicted"/>
<sequence>MIKKIKTGVAFFSILFTLIFLIIVSPVSVFSDQVITIEEYGNSIPVYDSVNYQVQSTIEKEDSNGRKIFVSRPFGYLECTEDSMVNLSIKKTYIDRISRDKAYIKGEIRNLDDKTIDIIVLTFNLFNADGDQIGNAYATIDYLEPKKTWKFSTDVIDRSDFKFERYGSIFTGYYD</sequence>
<reference evidence="1 2" key="1">
    <citation type="submission" date="2021-05" db="EMBL/GenBank/DDBJ databases">
        <title>A novel Methanospirillum isolate from a pyrite-forming mixed culture.</title>
        <authorList>
            <person name="Bunk B."/>
            <person name="Sproer C."/>
            <person name="Spring S."/>
            <person name="Pester M."/>
        </authorList>
    </citation>
    <scope>NUCLEOTIDE SEQUENCE [LARGE SCALE GENOMIC DNA]</scope>
    <source>
        <strain evidence="1 2">J.3.6.1-F.2.7.3</strain>
    </source>
</reference>
<name>A0A8E7AZH0_9EURY</name>
<dbReference type="Proteomes" id="UP000680656">
    <property type="component" value="Chromosome"/>
</dbReference>
<dbReference type="KEGG" id="mrtj:KHC33_09500"/>
<accession>A0A8E7AZH0</accession>
<protein>
    <submittedName>
        <fullName evidence="1">FxLYD domain-containing protein</fullName>
    </submittedName>
</protein>
<evidence type="ECO:0000313" key="1">
    <source>
        <dbReference type="EMBL" id="QVV87602.1"/>
    </source>
</evidence>
<evidence type="ECO:0000313" key="2">
    <source>
        <dbReference type="Proteomes" id="UP000680656"/>
    </source>
</evidence>
<dbReference type="NCBIfam" id="NF038353">
    <property type="entry name" value="FxLYD_dom"/>
    <property type="match status" value="1"/>
</dbReference>
<dbReference type="EMBL" id="CP075546">
    <property type="protein sequence ID" value="QVV87602.1"/>
    <property type="molecule type" value="Genomic_DNA"/>
</dbReference>
<organism evidence="1 2">
    <name type="scientific">Methanospirillum purgamenti</name>
    <dbReference type="NCBI Taxonomy" id="2834276"/>
    <lineage>
        <taxon>Archaea</taxon>
        <taxon>Methanobacteriati</taxon>
        <taxon>Methanobacteriota</taxon>
        <taxon>Stenosarchaea group</taxon>
        <taxon>Methanomicrobia</taxon>
        <taxon>Methanomicrobiales</taxon>
        <taxon>Methanospirillaceae</taxon>
        <taxon>Methanospirillum</taxon>
    </lineage>
</organism>
<keyword evidence="2" id="KW-1185">Reference proteome</keyword>
<dbReference type="AlphaFoldDB" id="A0A8E7AZH0"/>
<dbReference type="InterPro" id="IPR047676">
    <property type="entry name" value="FxLYD_dom"/>
</dbReference>
<dbReference type="GeneID" id="65097418"/>
<gene>
    <name evidence="1" type="ORF">KHC33_09500</name>
</gene>